<organism evidence="1 2">
    <name type="scientific">Nocardia camponoti</name>
    <dbReference type="NCBI Taxonomy" id="1616106"/>
    <lineage>
        <taxon>Bacteria</taxon>
        <taxon>Bacillati</taxon>
        <taxon>Actinomycetota</taxon>
        <taxon>Actinomycetes</taxon>
        <taxon>Mycobacteriales</taxon>
        <taxon>Nocardiaceae</taxon>
        <taxon>Nocardia</taxon>
    </lineage>
</organism>
<reference evidence="1" key="2">
    <citation type="submission" date="2020-09" db="EMBL/GenBank/DDBJ databases">
        <authorList>
            <person name="Sun Q."/>
            <person name="Zhou Y."/>
        </authorList>
    </citation>
    <scope>NUCLEOTIDE SEQUENCE</scope>
    <source>
        <strain evidence="1">CGMCC 4.7278</strain>
    </source>
</reference>
<name>A0A917QUY5_9NOCA</name>
<accession>A0A917QUY5</accession>
<dbReference type="AlphaFoldDB" id="A0A917QUY5"/>
<proteinExistence type="predicted"/>
<keyword evidence="2" id="KW-1185">Reference proteome</keyword>
<evidence type="ECO:0000313" key="2">
    <source>
        <dbReference type="Proteomes" id="UP000612956"/>
    </source>
</evidence>
<comment type="caution">
    <text evidence="1">The sequence shown here is derived from an EMBL/GenBank/DDBJ whole genome shotgun (WGS) entry which is preliminary data.</text>
</comment>
<dbReference type="RefSeq" id="WP_188831206.1">
    <property type="nucleotide sequence ID" value="NZ_BMMW01000007.1"/>
</dbReference>
<dbReference type="Proteomes" id="UP000612956">
    <property type="component" value="Unassembled WGS sequence"/>
</dbReference>
<protein>
    <submittedName>
        <fullName evidence="1">Uncharacterized protein</fullName>
    </submittedName>
</protein>
<reference evidence="1" key="1">
    <citation type="journal article" date="2014" name="Int. J. Syst. Evol. Microbiol.">
        <title>Complete genome sequence of Corynebacterium casei LMG S-19264T (=DSM 44701T), isolated from a smear-ripened cheese.</title>
        <authorList>
            <consortium name="US DOE Joint Genome Institute (JGI-PGF)"/>
            <person name="Walter F."/>
            <person name="Albersmeier A."/>
            <person name="Kalinowski J."/>
            <person name="Ruckert C."/>
        </authorList>
    </citation>
    <scope>NUCLEOTIDE SEQUENCE</scope>
    <source>
        <strain evidence="1">CGMCC 4.7278</strain>
    </source>
</reference>
<evidence type="ECO:0000313" key="1">
    <source>
        <dbReference type="EMBL" id="GGK69045.1"/>
    </source>
</evidence>
<gene>
    <name evidence="1" type="ORF">GCM10011591_46460</name>
</gene>
<sequence length="102" mass="11728">MIEQQGRFLTADHTKHYGFLARADRWKLSWLPEIALPIEQAEAGLRIAEMAAYWGPWLLFTDKTEAHMVRRVVEQHAQVLGMDALDAYLRCLASDTSRGRDD</sequence>
<dbReference type="EMBL" id="BMMW01000007">
    <property type="protein sequence ID" value="GGK69045.1"/>
    <property type="molecule type" value="Genomic_DNA"/>
</dbReference>